<dbReference type="OrthoDB" id="5189995at2"/>
<dbReference type="AlphaFoldDB" id="A0A1I5CZY2"/>
<dbReference type="Proteomes" id="UP000183413">
    <property type="component" value="Unassembled WGS sequence"/>
</dbReference>
<comment type="similarity">
    <text evidence="2 6">Belongs to the 4-toluene sulfonate uptake permease (TSUP) (TC 2.A.102) family.</text>
</comment>
<dbReference type="STRING" id="1993.SAMN04489713_103447"/>
<reference evidence="8 9" key="1">
    <citation type="submission" date="2016-10" db="EMBL/GenBank/DDBJ databases">
        <authorList>
            <person name="de Groot N.N."/>
        </authorList>
    </citation>
    <scope>NUCLEOTIDE SEQUENCE [LARGE SCALE GENOMIC DNA]</scope>
    <source>
        <strain evidence="8 9">DSM 43067</strain>
    </source>
</reference>
<evidence type="ECO:0000256" key="6">
    <source>
        <dbReference type="RuleBase" id="RU363041"/>
    </source>
</evidence>
<keyword evidence="5 6" id="KW-0472">Membrane</keyword>
<dbReference type="PANTHER" id="PTHR43701">
    <property type="entry name" value="MEMBRANE TRANSPORTER PROTEIN MJ0441-RELATED"/>
    <property type="match status" value="1"/>
</dbReference>
<keyword evidence="3 6" id="KW-0812">Transmembrane</keyword>
<protein>
    <recommendedName>
        <fullName evidence="6">Probable membrane transporter protein</fullName>
    </recommendedName>
</protein>
<dbReference type="InterPro" id="IPR002781">
    <property type="entry name" value="TM_pro_TauE-like"/>
</dbReference>
<evidence type="ECO:0000256" key="5">
    <source>
        <dbReference type="ARBA" id="ARBA00023136"/>
    </source>
</evidence>
<dbReference type="RefSeq" id="WP_021599176.1">
    <property type="nucleotide sequence ID" value="NZ_FOVH01000003.1"/>
</dbReference>
<feature type="transmembrane region" description="Helical" evidence="6">
    <location>
        <begin position="273"/>
        <end position="291"/>
    </location>
</feature>
<evidence type="ECO:0000313" key="8">
    <source>
        <dbReference type="EMBL" id="SFN92524.1"/>
    </source>
</evidence>
<feature type="transmembrane region" description="Helical" evidence="6">
    <location>
        <begin position="73"/>
        <end position="92"/>
    </location>
</feature>
<dbReference type="EMBL" id="FOVH01000003">
    <property type="protein sequence ID" value="SFN92524.1"/>
    <property type="molecule type" value="Genomic_DNA"/>
</dbReference>
<comment type="subcellular location">
    <subcellularLocation>
        <location evidence="6">Cell membrane</location>
        <topology evidence="6">Multi-pass membrane protein</topology>
    </subcellularLocation>
    <subcellularLocation>
        <location evidence="1">Membrane</location>
        <topology evidence="1">Multi-pass membrane protein</topology>
    </subcellularLocation>
</comment>
<dbReference type="eggNOG" id="COG0730">
    <property type="taxonomic scope" value="Bacteria"/>
</dbReference>
<proteinExistence type="inferred from homology"/>
<feature type="compositionally biased region" description="Low complexity" evidence="7">
    <location>
        <begin position="302"/>
        <end position="311"/>
    </location>
</feature>
<name>A0A1I5CZY2_9ACTN</name>
<feature type="transmembrane region" description="Helical" evidence="6">
    <location>
        <begin position="33"/>
        <end position="52"/>
    </location>
</feature>
<accession>A0A1I5CZY2</accession>
<dbReference type="InterPro" id="IPR051598">
    <property type="entry name" value="TSUP/Inactive_protease-like"/>
</dbReference>
<dbReference type="Pfam" id="PF01925">
    <property type="entry name" value="TauE"/>
    <property type="match status" value="1"/>
</dbReference>
<gene>
    <name evidence="8" type="ORF">SAMN04489713_103447</name>
</gene>
<keyword evidence="4 6" id="KW-1133">Transmembrane helix</keyword>
<evidence type="ECO:0000256" key="2">
    <source>
        <dbReference type="ARBA" id="ARBA00009142"/>
    </source>
</evidence>
<evidence type="ECO:0000256" key="4">
    <source>
        <dbReference type="ARBA" id="ARBA00022989"/>
    </source>
</evidence>
<feature type="transmembrane region" description="Helical" evidence="6">
    <location>
        <begin position="7"/>
        <end position="27"/>
    </location>
</feature>
<feature type="transmembrane region" description="Helical" evidence="6">
    <location>
        <begin position="199"/>
        <end position="216"/>
    </location>
</feature>
<evidence type="ECO:0000256" key="1">
    <source>
        <dbReference type="ARBA" id="ARBA00004141"/>
    </source>
</evidence>
<dbReference type="PANTHER" id="PTHR43701:SF2">
    <property type="entry name" value="MEMBRANE TRANSPORTER PROTEIN YJNA-RELATED"/>
    <property type="match status" value="1"/>
</dbReference>
<keyword evidence="9" id="KW-1185">Reference proteome</keyword>
<organism evidence="8 9">
    <name type="scientific">Actinomadura madurae</name>
    <dbReference type="NCBI Taxonomy" id="1993"/>
    <lineage>
        <taxon>Bacteria</taxon>
        <taxon>Bacillati</taxon>
        <taxon>Actinomycetota</taxon>
        <taxon>Actinomycetes</taxon>
        <taxon>Streptosporangiales</taxon>
        <taxon>Thermomonosporaceae</taxon>
        <taxon>Actinomadura</taxon>
    </lineage>
</organism>
<dbReference type="InParanoid" id="A0A1I5CZY2"/>
<feature type="transmembrane region" description="Helical" evidence="6">
    <location>
        <begin position="104"/>
        <end position="126"/>
    </location>
</feature>
<evidence type="ECO:0000313" key="9">
    <source>
        <dbReference type="Proteomes" id="UP000183413"/>
    </source>
</evidence>
<dbReference type="GO" id="GO:0005886">
    <property type="term" value="C:plasma membrane"/>
    <property type="evidence" value="ECO:0007669"/>
    <property type="project" value="UniProtKB-SubCell"/>
</dbReference>
<evidence type="ECO:0000256" key="3">
    <source>
        <dbReference type="ARBA" id="ARBA00022692"/>
    </source>
</evidence>
<keyword evidence="6" id="KW-1003">Cell membrane</keyword>
<sequence length="326" mass="33035">MDFDWTMALGSFLVAIIVGLTGMGGGALMTPMLVTFFGVSPLAAVSSDLVAAAVMKPVGSAVHYRQGTIDMRLVAWLCAGSVPAAFSGVLVARALGHGDSIETVISTAMGAALMIAAGGLVLRGYLSHRNRPAHRNRAGEPDGDAAPRVGVRPVPTVLVGAVGGLVVGITSVGSGSLIIVALLALYPTLKANQLVGTDLLQAVPLVFAAALGHLLFGDFRMEVTTALLAGSVPGVYLGSRISSRAPSGLIRRVLVLVLLASSLKMFGLGAVPLAWTLVVLTAATAAASLYLRRTARKRDTLPSPAVSPGAAGAPGGQSERGPTMAA</sequence>
<evidence type="ECO:0000256" key="7">
    <source>
        <dbReference type="SAM" id="MobiDB-lite"/>
    </source>
</evidence>
<feature type="transmembrane region" description="Helical" evidence="6">
    <location>
        <begin position="249"/>
        <end position="267"/>
    </location>
</feature>
<feature type="region of interest" description="Disordered" evidence="7">
    <location>
        <begin position="300"/>
        <end position="326"/>
    </location>
</feature>
<feature type="transmembrane region" description="Helical" evidence="6">
    <location>
        <begin position="157"/>
        <end position="187"/>
    </location>
</feature>